<dbReference type="Proteomes" id="UP001158576">
    <property type="component" value="Chromosome 2"/>
</dbReference>
<gene>
    <name evidence="2" type="ORF">OKIOD_LOCUS13212</name>
</gene>
<evidence type="ECO:0000313" key="2">
    <source>
        <dbReference type="EMBL" id="CAG5109991.1"/>
    </source>
</evidence>
<evidence type="ECO:0000256" key="1">
    <source>
        <dbReference type="SAM" id="MobiDB-lite"/>
    </source>
</evidence>
<protein>
    <submittedName>
        <fullName evidence="2">Oidioi.mRNA.OKI2018_I69.chr2.g4447.t1.cds</fullName>
    </submittedName>
</protein>
<name>A0ABN7T1M9_OIKDI</name>
<evidence type="ECO:0000313" key="3">
    <source>
        <dbReference type="Proteomes" id="UP001158576"/>
    </source>
</evidence>
<proteinExistence type="predicted"/>
<organism evidence="2 3">
    <name type="scientific">Oikopleura dioica</name>
    <name type="common">Tunicate</name>
    <dbReference type="NCBI Taxonomy" id="34765"/>
    <lineage>
        <taxon>Eukaryota</taxon>
        <taxon>Metazoa</taxon>
        <taxon>Chordata</taxon>
        <taxon>Tunicata</taxon>
        <taxon>Appendicularia</taxon>
        <taxon>Copelata</taxon>
        <taxon>Oikopleuridae</taxon>
        <taxon>Oikopleura</taxon>
    </lineage>
</organism>
<accession>A0ABN7T1M9</accession>
<feature type="region of interest" description="Disordered" evidence="1">
    <location>
        <begin position="1"/>
        <end position="27"/>
    </location>
</feature>
<keyword evidence="3" id="KW-1185">Reference proteome</keyword>
<dbReference type="EMBL" id="OU015567">
    <property type="protein sequence ID" value="CAG5109991.1"/>
    <property type="molecule type" value="Genomic_DNA"/>
</dbReference>
<reference evidence="2 3" key="1">
    <citation type="submission" date="2021-04" db="EMBL/GenBank/DDBJ databases">
        <authorList>
            <person name="Bliznina A."/>
        </authorList>
    </citation>
    <scope>NUCLEOTIDE SEQUENCE [LARGE SCALE GENOMIC DNA]</scope>
</reference>
<sequence>MFACFGLKSSSKKQKSSSKSSKMSTPQAIRRFLVNQLHSASSEESLNSSGFESADFEFNFGKEIEERSEKKEFLEVMQRAKRASLQRKLSQRSIRNHQNSR</sequence>